<gene>
    <name evidence="2" type="ORF">GZH47_02070</name>
</gene>
<dbReference type="PANTHER" id="PTHR36842">
    <property type="entry name" value="PROTEIN TOLB HOMOLOG"/>
    <property type="match status" value="1"/>
</dbReference>
<evidence type="ECO:0000313" key="3">
    <source>
        <dbReference type="Proteomes" id="UP000479114"/>
    </source>
</evidence>
<proteinExistence type="inferred from homology"/>
<reference evidence="2 3" key="1">
    <citation type="submission" date="2020-02" db="EMBL/GenBank/DDBJ databases">
        <title>Paenibacillus sp. nov., isolated from rhizosphere soil of tomato.</title>
        <authorList>
            <person name="Weon H.-Y."/>
            <person name="Lee S.A."/>
        </authorList>
    </citation>
    <scope>NUCLEOTIDE SEQUENCE [LARGE SCALE GENOMIC DNA]</scope>
    <source>
        <strain evidence="2 3">14171R-81</strain>
    </source>
</reference>
<dbReference type="EMBL" id="CP048286">
    <property type="protein sequence ID" value="QHW29742.1"/>
    <property type="molecule type" value="Genomic_DNA"/>
</dbReference>
<evidence type="ECO:0000313" key="2">
    <source>
        <dbReference type="EMBL" id="QHW29742.1"/>
    </source>
</evidence>
<name>A0A6C0NZ44_9BACL</name>
<keyword evidence="3" id="KW-1185">Reference proteome</keyword>
<dbReference type="RefSeq" id="WP_162638311.1">
    <property type="nucleotide sequence ID" value="NZ_CP048286.1"/>
</dbReference>
<organism evidence="2 3">
    <name type="scientific">Paenibacillus rhizovicinus</name>
    <dbReference type="NCBI Taxonomy" id="2704463"/>
    <lineage>
        <taxon>Bacteria</taxon>
        <taxon>Bacillati</taxon>
        <taxon>Bacillota</taxon>
        <taxon>Bacilli</taxon>
        <taxon>Bacillales</taxon>
        <taxon>Paenibacillaceae</taxon>
        <taxon>Paenibacillus</taxon>
    </lineage>
</organism>
<dbReference type="InterPro" id="IPR011042">
    <property type="entry name" value="6-blade_b-propeller_TolB-like"/>
</dbReference>
<dbReference type="KEGG" id="prz:GZH47_02070"/>
<sequence length="293" mass="32422">MKRLIEPRKAESRNVTSVLETVDVISGERSTLAVFDYLIEAPNWTSDGKRLIYNSQGRLYGFDLETGDSIVIESGYANQCNNDHVLSPDNSRVAVSHHTYEDGESRIYTFPLQGGEPTLVTPMAPSYLHGWSPDGSTLAYCAERNGEYDIYTIPVNGGLETQLTDAAGLNDGPEYSPDGKHIWFNSVRTGLMQVWRMNADGGDQVQMTIDESNNWFPHVSPDGESVAYIAYRKDDVAPGDHPPNKHVEIRILSASGGNSRTLVELFGGQGTLNVNSWSPDNKQLAFVSYRLKD</sequence>
<dbReference type="SUPFAM" id="SSF69304">
    <property type="entry name" value="Tricorn protease N-terminal domain"/>
    <property type="match status" value="1"/>
</dbReference>
<evidence type="ECO:0000256" key="1">
    <source>
        <dbReference type="ARBA" id="ARBA00009820"/>
    </source>
</evidence>
<dbReference type="Proteomes" id="UP000479114">
    <property type="component" value="Chromosome"/>
</dbReference>
<dbReference type="Pfam" id="PF07676">
    <property type="entry name" value="PD40"/>
    <property type="match status" value="4"/>
</dbReference>
<dbReference type="Gene3D" id="2.120.10.30">
    <property type="entry name" value="TolB, C-terminal domain"/>
    <property type="match status" value="1"/>
</dbReference>
<dbReference type="InterPro" id="IPR011659">
    <property type="entry name" value="WD40"/>
</dbReference>
<accession>A0A6C0NZ44</accession>
<protein>
    <submittedName>
        <fullName evidence="2">Transporter</fullName>
    </submittedName>
</protein>
<dbReference type="PANTHER" id="PTHR36842:SF1">
    <property type="entry name" value="PROTEIN TOLB"/>
    <property type="match status" value="1"/>
</dbReference>
<dbReference type="AlphaFoldDB" id="A0A6C0NZ44"/>
<comment type="similarity">
    <text evidence="1">Belongs to the TolB family.</text>
</comment>